<organism evidence="3 4">
    <name type="scientific">Cristinia sonorae</name>
    <dbReference type="NCBI Taxonomy" id="1940300"/>
    <lineage>
        <taxon>Eukaryota</taxon>
        <taxon>Fungi</taxon>
        <taxon>Dikarya</taxon>
        <taxon>Basidiomycota</taxon>
        <taxon>Agaricomycotina</taxon>
        <taxon>Agaricomycetes</taxon>
        <taxon>Agaricomycetidae</taxon>
        <taxon>Agaricales</taxon>
        <taxon>Pleurotineae</taxon>
        <taxon>Stephanosporaceae</taxon>
        <taxon>Cristinia</taxon>
    </lineage>
</organism>
<dbReference type="Proteomes" id="UP000813824">
    <property type="component" value="Unassembled WGS sequence"/>
</dbReference>
<feature type="region of interest" description="Disordered" evidence="1">
    <location>
        <begin position="222"/>
        <end position="258"/>
    </location>
</feature>
<feature type="compositionally biased region" description="Low complexity" evidence="1">
    <location>
        <begin position="38"/>
        <end position="48"/>
    </location>
</feature>
<accession>A0A8K0XRV7</accession>
<sequence length="651" mass="70587">MVRQPKKKKAAATAVVVSEPEPLPITSEPKPLPLVVPATSSRTRSSARLKVSSTTDEAAPRASDNAANTQAPNLKKAAKKGSGQKRQRADSELQISTAVNVDEPLTAMHARDAGPQQQVVRTPAKRPRAGTRVNAATDHGTKSTVNPSFSAPDISMDSDNDVQVLHTPAQARSAKAPKKTSAGRNANRESKSVNHDHSPGNSKTSTATLEVESIELALDNAFLEDPESDTNEADQSSEDDEDESDGEMVTELSKPNGGRLAERFAAERPRFVSQTSQNFQVATTTPAQAVEPRTLPPRLTRKRDASAALSHAIEVLAPTMDEHESQSPTVPTTSEPADATNQPVDIELQGPNLKKISQKKQHPTVCATLELATQIYAVWACRIDGMANANARAPAISDALASAAKHLKYDNIFARVQTDSTYTSRLAYVPSQRWTVARGNLKALAAAKIVEAYNLDTKDPEVCRQQVKMLVSRPKTGYPYIFAGDSTSRPDKFVPNLDKPYLHPFIVKLLKESKEIGSGRKPWAIALQDELRSERPNEPILMPCPLLAVVATAIHAALLDYQTGTFGGLTGQAGEFKVDAYLAVYKDHMNTLAYLKTAPNTRDMYEPLLAKLWRDSFGVTLSESAGRLSHAEDLVDASQPIGMTIHRIVLE</sequence>
<protein>
    <recommendedName>
        <fullName evidence="2">DUF6532 domain-containing protein</fullName>
    </recommendedName>
</protein>
<feature type="domain" description="DUF6532" evidence="2">
    <location>
        <begin position="387"/>
        <end position="593"/>
    </location>
</feature>
<evidence type="ECO:0000259" key="2">
    <source>
        <dbReference type="Pfam" id="PF20149"/>
    </source>
</evidence>
<feature type="compositionally biased region" description="Acidic residues" evidence="1">
    <location>
        <begin position="222"/>
        <end position="248"/>
    </location>
</feature>
<evidence type="ECO:0000256" key="1">
    <source>
        <dbReference type="SAM" id="MobiDB-lite"/>
    </source>
</evidence>
<dbReference type="Pfam" id="PF20149">
    <property type="entry name" value="DUF6532"/>
    <property type="match status" value="1"/>
</dbReference>
<gene>
    <name evidence="3" type="ORF">BXZ70DRAFT_1006147</name>
</gene>
<feature type="region of interest" description="Disordered" evidence="1">
    <location>
        <begin position="1"/>
        <end position="206"/>
    </location>
</feature>
<name>A0A8K0XRV7_9AGAR</name>
<feature type="region of interest" description="Disordered" evidence="1">
    <location>
        <begin position="321"/>
        <end position="343"/>
    </location>
</feature>
<keyword evidence="4" id="KW-1185">Reference proteome</keyword>
<reference evidence="3" key="1">
    <citation type="journal article" date="2021" name="New Phytol.">
        <title>Evolutionary innovations through gain and loss of genes in the ectomycorrhizal Boletales.</title>
        <authorList>
            <person name="Wu G."/>
            <person name="Miyauchi S."/>
            <person name="Morin E."/>
            <person name="Kuo A."/>
            <person name="Drula E."/>
            <person name="Varga T."/>
            <person name="Kohler A."/>
            <person name="Feng B."/>
            <person name="Cao Y."/>
            <person name="Lipzen A."/>
            <person name="Daum C."/>
            <person name="Hundley H."/>
            <person name="Pangilinan J."/>
            <person name="Johnson J."/>
            <person name="Barry K."/>
            <person name="LaButti K."/>
            <person name="Ng V."/>
            <person name="Ahrendt S."/>
            <person name="Min B."/>
            <person name="Choi I.G."/>
            <person name="Park H."/>
            <person name="Plett J.M."/>
            <person name="Magnuson J."/>
            <person name="Spatafora J.W."/>
            <person name="Nagy L.G."/>
            <person name="Henrissat B."/>
            <person name="Grigoriev I.V."/>
            <person name="Yang Z.L."/>
            <person name="Xu J."/>
            <person name="Martin F.M."/>
        </authorList>
    </citation>
    <scope>NUCLEOTIDE SEQUENCE</scope>
    <source>
        <strain evidence="3">KKN 215</strain>
    </source>
</reference>
<feature type="compositionally biased region" description="Basic and acidic residues" evidence="1">
    <location>
        <begin position="186"/>
        <end position="198"/>
    </location>
</feature>
<dbReference type="EMBL" id="JAEVFJ010000008">
    <property type="protein sequence ID" value="KAH8102967.1"/>
    <property type="molecule type" value="Genomic_DNA"/>
</dbReference>
<dbReference type="InterPro" id="IPR045341">
    <property type="entry name" value="DUF6532"/>
</dbReference>
<feature type="compositionally biased region" description="Basic residues" evidence="1">
    <location>
        <begin position="1"/>
        <end position="10"/>
    </location>
</feature>
<evidence type="ECO:0000313" key="3">
    <source>
        <dbReference type="EMBL" id="KAH8102967.1"/>
    </source>
</evidence>
<feature type="compositionally biased region" description="Basic residues" evidence="1">
    <location>
        <begin position="76"/>
        <end position="86"/>
    </location>
</feature>
<proteinExistence type="predicted"/>
<feature type="compositionally biased region" description="Polar residues" evidence="1">
    <location>
        <begin position="326"/>
        <end position="343"/>
    </location>
</feature>
<comment type="caution">
    <text evidence="3">The sequence shown here is derived from an EMBL/GenBank/DDBJ whole genome shotgun (WGS) entry which is preliminary data.</text>
</comment>
<evidence type="ECO:0000313" key="4">
    <source>
        <dbReference type="Proteomes" id="UP000813824"/>
    </source>
</evidence>
<dbReference type="OrthoDB" id="3225557at2759"/>
<dbReference type="AlphaFoldDB" id="A0A8K0XRV7"/>